<evidence type="ECO:0000313" key="2">
    <source>
        <dbReference type="Proteomes" id="UP000323425"/>
    </source>
</evidence>
<dbReference type="Proteomes" id="UP000323425">
    <property type="component" value="Unassembled WGS sequence"/>
</dbReference>
<gene>
    <name evidence="1" type="ORF">FX985_06435</name>
</gene>
<sequence length="116" mass="12876">MRRHHVVRQLFTQGGLEYFGILLLGDQVGDQLMVGRQHQRFTHAGLGQQQRLDFPQLNAETTDFYLMVDTPDVLDHPVGTVARQVAGAVQALAGCAERVRYKAFGAQQRTVQIGAS</sequence>
<organism evidence="1 2">
    <name type="scientific">Pseudomonas extremaustralis</name>
    <dbReference type="NCBI Taxonomy" id="359110"/>
    <lineage>
        <taxon>Bacteria</taxon>
        <taxon>Pseudomonadati</taxon>
        <taxon>Pseudomonadota</taxon>
        <taxon>Gammaproteobacteria</taxon>
        <taxon>Pseudomonadales</taxon>
        <taxon>Pseudomonadaceae</taxon>
        <taxon>Pseudomonas</taxon>
    </lineage>
</organism>
<reference evidence="1 2" key="1">
    <citation type="journal article" date="2018" name="Plant Biotechnol. Rep.">
        <title>Diversity and antifungal activity of endophytic bacteria associated with Panax ginseng seedlings.</title>
        <authorList>
            <person name="Park J.M."/>
            <person name="Hong C.E."/>
            <person name="Jo S.H."/>
        </authorList>
    </citation>
    <scope>NUCLEOTIDE SEQUENCE [LARGE SCALE GENOMIC DNA]</scope>
    <source>
        <strain evidence="1 2">PgKB38</strain>
    </source>
</reference>
<protein>
    <submittedName>
        <fullName evidence="1">Uncharacterized protein</fullName>
    </submittedName>
</protein>
<proteinExistence type="predicted"/>
<name>A0A5M9IMI0_9PSED</name>
<accession>A0A5M9IMI0</accession>
<comment type="caution">
    <text evidence="1">The sequence shown here is derived from an EMBL/GenBank/DDBJ whole genome shotgun (WGS) entry which is preliminary data.</text>
</comment>
<dbReference type="EMBL" id="VTFH01000006">
    <property type="protein sequence ID" value="KAA8557243.1"/>
    <property type="molecule type" value="Genomic_DNA"/>
</dbReference>
<evidence type="ECO:0000313" key="1">
    <source>
        <dbReference type="EMBL" id="KAA8557243.1"/>
    </source>
</evidence>
<dbReference type="AntiFam" id="ANF00178">
    <property type="entry name" value="Shadow ORF (opposite dhbF)"/>
</dbReference>
<dbReference type="AlphaFoldDB" id="A0A5M9IMI0"/>